<reference evidence="4 5" key="1">
    <citation type="submission" date="2021-03" db="EMBL/GenBank/DDBJ databases">
        <title>novel species isolated from a fishpond in China.</title>
        <authorList>
            <person name="Lu H."/>
            <person name="Cai Z."/>
        </authorList>
    </citation>
    <scope>NUCLEOTIDE SEQUENCE [LARGE SCALE GENOMIC DNA]</scope>
    <source>
        <strain evidence="4 5">Y57</strain>
    </source>
</reference>
<dbReference type="Pfam" id="PF01980">
    <property type="entry name" value="TrmO_N"/>
    <property type="match status" value="1"/>
</dbReference>
<keyword evidence="5" id="KW-1185">Reference proteome</keyword>
<dbReference type="PANTHER" id="PTHR12818:SF0">
    <property type="entry name" value="TRNA (ADENINE(37)-N6)-METHYLTRANSFERASE"/>
    <property type="match status" value="1"/>
</dbReference>
<comment type="similarity">
    <text evidence="2">Belongs to the tRNA methyltransferase O family.</text>
</comment>
<dbReference type="InterPro" id="IPR036414">
    <property type="entry name" value="YaeB_N_sf"/>
</dbReference>
<dbReference type="InterPro" id="IPR023370">
    <property type="entry name" value="TrmO-like_N"/>
</dbReference>
<evidence type="ECO:0000259" key="3">
    <source>
        <dbReference type="PROSITE" id="PS51668"/>
    </source>
</evidence>
<dbReference type="PROSITE" id="PS01318">
    <property type="entry name" value="TSAA_1"/>
    <property type="match status" value="1"/>
</dbReference>
<dbReference type="Pfam" id="PF18389">
    <property type="entry name" value="TrmO_C"/>
    <property type="match status" value="1"/>
</dbReference>
<dbReference type="InterPro" id="IPR023368">
    <property type="entry name" value="UPF0066_cons_site"/>
</dbReference>
<dbReference type="Gene3D" id="3.30.2310.10">
    <property type="entry name" value="YaeB-like"/>
    <property type="match status" value="1"/>
</dbReference>
<dbReference type="InterPro" id="IPR036413">
    <property type="entry name" value="YaeB-like_sf"/>
</dbReference>
<dbReference type="NCBIfam" id="TIGR00104">
    <property type="entry name" value="tRNA_TsaA"/>
    <property type="match status" value="1"/>
</dbReference>
<dbReference type="PROSITE" id="PS51668">
    <property type="entry name" value="TSAA_2"/>
    <property type="match status" value="1"/>
</dbReference>
<dbReference type="CDD" id="cd09281">
    <property type="entry name" value="UPF0066"/>
    <property type="match status" value="1"/>
</dbReference>
<accession>A0ABS3CWF6</accession>
<dbReference type="InterPro" id="IPR040372">
    <property type="entry name" value="YaeB-like"/>
</dbReference>
<protein>
    <submittedName>
        <fullName evidence="4">tRNA (N6-threonylcarbamoyladenosine(37)-N6)-methyltransferase TrmO</fullName>
    </submittedName>
</protein>
<evidence type="ECO:0000256" key="1">
    <source>
        <dbReference type="ARBA" id="ARBA00022691"/>
    </source>
</evidence>
<evidence type="ECO:0000313" key="5">
    <source>
        <dbReference type="Proteomes" id="UP000663992"/>
    </source>
</evidence>
<proteinExistence type="inferred from homology"/>
<sequence>MTPNLAMQLTPIGIIHTPYKEKFAIPRQPGLVKEAVGEIHLHADFADPNAFRGIEEFSHLWLLFQFHQTVHRGWSPLVRPPRLGGNAKLGVFATRSTHRPNGIGLSVVENLGLAQKQGKTFLKVRGMDLMNGTPILDIKPYLPYADAIPGASGGFANQAPEPDMQVQYAAEVIPNLLQAEQRQPGITDLIKQVLAQDPRPAYKKKQQDIQEFGMHLGEFNIRWQVKSGQSLVTQIIATNS</sequence>
<dbReference type="EMBL" id="JAFKCS010000018">
    <property type="protein sequence ID" value="MBN7821450.1"/>
    <property type="molecule type" value="Genomic_DNA"/>
</dbReference>
<dbReference type="InterPro" id="IPR041369">
    <property type="entry name" value="TrmO_C"/>
</dbReference>
<evidence type="ECO:0000256" key="2">
    <source>
        <dbReference type="ARBA" id="ARBA00033753"/>
    </source>
</evidence>
<comment type="caution">
    <text evidence="4">The sequence shown here is derived from an EMBL/GenBank/DDBJ whole genome shotgun (WGS) entry which is preliminary data.</text>
</comment>
<keyword evidence="1" id="KW-0949">S-adenosyl-L-methionine</keyword>
<dbReference type="PANTHER" id="PTHR12818">
    <property type="entry name" value="TRNA (ADENINE(37)-N6)-METHYLTRANSFERASE"/>
    <property type="match status" value="1"/>
</dbReference>
<gene>
    <name evidence="4" type="primary">tsaA</name>
    <name evidence="4" type="ORF">J0A65_16375</name>
</gene>
<name>A0ABS3CWF6_9ALTE</name>
<dbReference type="SUPFAM" id="SSF118196">
    <property type="entry name" value="YaeB-like"/>
    <property type="match status" value="1"/>
</dbReference>
<dbReference type="Gene3D" id="2.40.30.70">
    <property type="entry name" value="YaeB-like"/>
    <property type="match status" value="1"/>
</dbReference>
<organism evidence="4 5">
    <name type="scientific">Bowmanella yangjiangensis</name>
    <dbReference type="NCBI Taxonomy" id="2811230"/>
    <lineage>
        <taxon>Bacteria</taxon>
        <taxon>Pseudomonadati</taxon>
        <taxon>Pseudomonadota</taxon>
        <taxon>Gammaproteobacteria</taxon>
        <taxon>Alteromonadales</taxon>
        <taxon>Alteromonadaceae</taxon>
        <taxon>Bowmanella</taxon>
    </lineage>
</organism>
<evidence type="ECO:0000313" key="4">
    <source>
        <dbReference type="EMBL" id="MBN7821450.1"/>
    </source>
</evidence>
<feature type="domain" description="TsaA-like" evidence="3">
    <location>
        <begin position="9"/>
        <end position="150"/>
    </location>
</feature>
<dbReference type="Proteomes" id="UP000663992">
    <property type="component" value="Unassembled WGS sequence"/>
</dbReference>